<dbReference type="AlphaFoldDB" id="A0A8I2YFA7"/>
<comment type="caution">
    <text evidence="1">The sequence shown here is derived from an EMBL/GenBank/DDBJ whole genome shotgun (WGS) entry which is preliminary data.</text>
</comment>
<protein>
    <submittedName>
        <fullName evidence="1">Uncharacterized protein</fullName>
    </submittedName>
</protein>
<sequence length="132" mass="15246">MRCSLRRMIRIASSWQRCTAGPWIIQRTGTKWISGACQSRSSNSNLTGTWQKKIPTDLQITTSRITHLVIYRGITLEDMHDVLPQHQGNTEVQSIFKVLDLLVRCQQQTDDMDRFPIGLSPQRQSLCRRDEC</sequence>
<dbReference type="EMBL" id="JAGFBS010000043">
    <property type="protein sequence ID" value="KAG6370860.1"/>
    <property type="molecule type" value="Genomic_DNA"/>
</dbReference>
<evidence type="ECO:0000313" key="1">
    <source>
        <dbReference type="EMBL" id="KAG6370860.1"/>
    </source>
</evidence>
<dbReference type="Proteomes" id="UP000683000">
    <property type="component" value="Unassembled WGS sequence"/>
</dbReference>
<gene>
    <name evidence="1" type="ORF">JVT61DRAFT_10881</name>
</gene>
<dbReference type="OrthoDB" id="6513042at2759"/>
<name>A0A8I2YFA7_9AGAM</name>
<accession>A0A8I2YFA7</accession>
<reference evidence="1" key="1">
    <citation type="submission" date="2021-03" db="EMBL/GenBank/DDBJ databases">
        <title>Evolutionary innovations through gain and loss of genes in the ectomycorrhizal Boletales.</title>
        <authorList>
            <person name="Wu G."/>
            <person name="Miyauchi S."/>
            <person name="Morin E."/>
            <person name="Yang Z.-L."/>
            <person name="Xu J."/>
            <person name="Martin F.M."/>
        </authorList>
    </citation>
    <scope>NUCLEOTIDE SEQUENCE</scope>
    <source>
        <strain evidence="1">BR01</strain>
    </source>
</reference>
<proteinExistence type="predicted"/>
<keyword evidence="2" id="KW-1185">Reference proteome</keyword>
<evidence type="ECO:0000313" key="2">
    <source>
        <dbReference type="Proteomes" id="UP000683000"/>
    </source>
</evidence>
<organism evidence="1 2">
    <name type="scientific">Boletus reticuloceps</name>
    <dbReference type="NCBI Taxonomy" id="495285"/>
    <lineage>
        <taxon>Eukaryota</taxon>
        <taxon>Fungi</taxon>
        <taxon>Dikarya</taxon>
        <taxon>Basidiomycota</taxon>
        <taxon>Agaricomycotina</taxon>
        <taxon>Agaricomycetes</taxon>
        <taxon>Agaricomycetidae</taxon>
        <taxon>Boletales</taxon>
        <taxon>Boletineae</taxon>
        <taxon>Boletaceae</taxon>
        <taxon>Boletoideae</taxon>
        <taxon>Boletus</taxon>
    </lineage>
</organism>